<dbReference type="GeneID" id="80821412"/>
<dbReference type="EMBL" id="FNYY01000026">
    <property type="protein sequence ID" value="SEK08195.1"/>
    <property type="molecule type" value="Genomic_DNA"/>
</dbReference>
<keyword evidence="2" id="KW-1185">Reference proteome</keyword>
<name>A0A975WEN5_9RHOB</name>
<protein>
    <submittedName>
        <fullName evidence="1">Uncharacterized protein</fullName>
    </submittedName>
</protein>
<comment type="caution">
    <text evidence="1">The sequence shown here is derived from an EMBL/GenBank/DDBJ whole genome shotgun (WGS) entry which is preliminary data.</text>
</comment>
<evidence type="ECO:0000313" key="1">
    <source>
        <dbReference type="EMBL" id="SEK08195.1"/>
    </source>
</evidence>
<proteinExistence type="predicted"/>
<sequence>MKSDHHQEIVAVIEEHVPTWQLSDWDRALLCRDWIIGELDGDEFTSRFGQVGKAKVADHTQQDQLLKDFEDALGKLISANARLHPDVRRSLNYAFSQNLDALNDSRTCFEKLVAFAELPEDNGNRTLEPVSVSRPLDWLTGWIFGCVHGTDPDLAYRGKGQKIGVDAISVARQAIAQLEEFAPKEQASDTWKKVMLVSRCRRIWADHVGVPPVKPSEGSAFHRFVGDMTLAIGENWQTDATVNAWRRLRDRDSRGQIF</sequence>
<dbReference type="RefSeq" id="WP_139211527.1">
    <property type="nucleotide sequence ID" value="NZ_FNYY01000026.1"/>
</dbReference>
<dbReference type="Proteomes" id="UP000182932">
    <property type="component" value="Unassembled WGS sequence"/>
</dbReference>
<accession>A0A975WEN5</accession>
<evidence type="ECO:0000313" key="2">
    <source>
        <dbReference type="Proteomes" id="UP000182932"/>
    </source>
</evidence>
<dbReference type="AlphaFoldDB" id="A0A975WEN5"/>
<gene>
    <name evidence="1" type="ORF">SAMN04487940_12617</name>
</gene>
<reference evidence="1 2" key="1">
    <citation type="submission" date="2016-10" db="EMBL/GenBank/DDBJ databases">
        <authorList>
            <person name="Varghese N."/>
            <person name="Submissions S."/>
        </authorList>
    </citation>
    <scope>NUCLEOTIDE SEQUENCE [LARGE SCALE GENOMIC DNA]</scope>
    <source>
        <strain evidence="1 2">FF3</strain>
    </source>
</reference>
<organism evidence="1 2">
    <name type="scientific">Marinovum algicola</name>
    <dbReference type="NCBI Taxonomy" id="42444"/>
    <lineage>
        <taxon>Bacteria</taxon>
        <taxon>Pseudomonadati</taxon>
        <taxon>Pseudomonadota</taxon>
        <taxon>Alphaproteobacteria</taxon>
        <taxon>Rhodobacterales</taxon>
        <taxon>Roseobacteraceae</taxon>
        <taxon>Marinovum</taxon>
    </lineage>
</organism>